<evidence type="ECO:0000259" key="1">
    <source>
        <dbReference type="SMART" id="SM00460"/>
    </source>
</evidence>
<dbReference type="Pfam" id="PF01841">
    <property type="entry name" value="Transglut_core"/>
    <property type="match status" value="1"/>
</dbReference>
<dbReference type="OrthoDB" id="9804872at2"/>
<name>A0A1I6SCL6_9SPHI</name>
<dbReference type="SUPFAM" id="SSF54001">
    <property type="entry name" value="Cysteine proteinases"/>
    <property type="match status" value="1"/>
</dbReference>
<dbReference type="RefSeq" id="WP_093364904.1">
    <property type="nucleotide sequence ID" value="NZ_FOZZ01000004.1"/>
</dbReference>
<dbReference type="Gene3D" id="3.10.620.30">
    <property type="match status" value="1"/>
</dbReference>
<dbReference type="InterPro" id="IPR002931">
    <property type="entry name" value="Transglutaminase-like"/>
</dbReference>
<gene>
    <name evidence="2" type="ORF">SAMN05660206_104217</name>
</gene>
<evidence type="ECO:0000313" key="2">
    <source>
        <dbReference type="EMBL" id="SFS74580.1"/>
    </source>
</evidence>
<dbReference type="PANTHER" id="PTHR33490">
    <property type="entry name" value="BLR5614 PROTEIN-RELATED"/>
    <property type="match status" value="1"/>
</dbReference>
<dbReference type="PANTHER" id="PTHR33490:SF6">
    <property type="entry name" value="SLL1049 PROTEIN"/>
    <property type="match status" value="1"/>
</dbReference>
<dbReference type="InterPro" id="IPR038765">
    <property type="entry name" value="Papain-like_cys_pep_sf"/>
</dbReference>
<keyword evidence="2" id="KW-0378">Hydrolase</keyword>
<protein>
    <submittedName>
        <fullName evidence="2">Transglutaminase-like enzyme, putative cysteine protease</fullName>
    </submittedName>
</protein>
<accession>A0A1I6SCL6</accession>
<proteinExistence type="predicted"/>
<keyword evidence="2" id="KW-0645">Protease</keyword>
<reference evidence="2 3" key="1">
    <citation type="submission" date="2016-10" db="EMBL/GenBank/DDBJ databases">
        <authorList>
            <person name="de Groot N.N."/>
        </authorList>
    </citation>
    <scope>NUCLEOTIDE SEQUENCE [LARGE SCALE GENOMIC DNA]</scope>
    <source>
        <strain evidence="2 3">DSM 22789</strain>
    </source>
</reference>
<feature type="domain" description="Transglutaminase-like" evidence="1">
    <location>
        <begin position="171"/>
        <end position="237"/>
    </location>
</feature>
<keyword evidence="3" id="KW-1185">Reference proteome</keyword>
<dbReference type="GO" id="GO:0008233">
    <property type="term" value="F:peptidase activity"/>
    <property type="evidence" value="ECO:0007669"/>
    <property type="project" value="UniProtKB-KW"/>
</dbReference>
<dbReference type="GO" id="GO:0006508">
    <property type="term" value="P:proteolysis"/>
    <property type="evidence" value="ECO:0007669"/>
    <property type="project" value="UniProtKB-KW"/>
</dbReference>
<dbReference type="InterPro" id="IPR013589">
    <property type="entry name" value="Bac_transglu_N"/>
</dbReference>
<evidence type="ECO:0000313" key="3">
    <source>
        <dbReference type="Proteomes" id="UP000198785"/>
    </source>
</evidence>
<dbReference type="EMBL" id="FOZZ01000004">
    <property type="protein sequence ID" value="SFS74580.1"/>
    <property type="molecule type" value="Genomic_DNA"/>
</dbReference>
<dbReference type="SMART" id="SM00460">
    <property type="entry name" value="TGc"/>
    <property type="match status" value="1"/>
</dbReference>
<dbReference type="Proteomes" id="UP000198785">
    <property type="component" value="Unassembled WGS sequence"/>
</dbReference>
<dbReference type="STRING" id="683125.SAMN05660206_104217"/>
<dbReference type="AlphaFoldDB" id="A0A1I6SCL6"/>
<dbReference type="Pfam" id="PF08379">
    <property type="entry name" value="Bact_transglu_N"/>
    <property type="match status" value="1"/>
</dbReference>
<sequence length="318" mass="36808">MAKFNIQHITTYTYDEPVYDSANQIMLYPIKDAYQEVVSHRIAITNDPLIETYTDYYGNQVGTFTNYESHNELNISSSLEVQVKSKLLPDDKLSVEKQWEIIDGLQYDMSYINFLKKEYFDAEDELLAVVLPEERRKSTPYEVAQYFCHYVFENFKYIKGITSVETTVDEIWKLKSGVCQDFAHILLVMLRRVGIPARYVSGYICPNQNGMRGEGATHAWVETFIPDYGWLGLDPTNNCIVQSNHVRLAVGRNFVDVSPVKGTYKGTAHHKLEVKVIISYENDPIPQENESKEALIVNPQFEGNSYQRFKEMQEMQQQ</sequence>
<organism evidence="2 3">
    <name type="scientific">Sphingobacterium wenxiniae</name>
    <dbReference type="NCBI Taxonomy" id="683125"/>
    <lineage>
        <taxon>Bacteria</taxon>
        <taxon>Pseudomonadati</taxon>
        <taxon>Bacteroidota</taxon>
        <taxon>Sphingobacteriia</taxon>
        <taxon>Sphingobacteriales</taxon>
        <taxon>Sphingobacteriaceae</taxon>
        <taxon>Sphingobacterium</taxon>
    </lineage>
</organism>